<dbReference type="PANTHER" id="PTHR31268:SF10">
    <property type="entry name" value="GALACTINOL--SUCROSE GALACTOSYLTRANSFERASE"/>
    <property type="match status" value="1"/>
</dbReference>
<dbReference type="EMBL" id="GDJX01011512">
    <property type="protein sequence ID" value="JAT56424.1"/>
    <property type="molecule type" value="Transcribed_RNA"/>
</dbReference>
<gene>
    <name evidence="2" type="primary">RFS2_5</name>
    <name evidence="2" type="ORF">g.121736</name>
</gene>
<proteinExistence type="predicted"/>
<accession>A0A1D1YP59</accession>
<keyword evidence="2" id="KW-0328">Glycosyltransferase</keyword>
<organism evidence="2">
    <name type="scientific">Anthurium amnicola</name>
    <dbReference type="NCBI Taxonomy" id="1678845"/>
    <lineage>
        <taxon>Eukaryota</taxon>
        <taxon>Viridiplantae</taxon>
        <taxon>Streptophyta</taxon>
        <taxon>Embryophyta</taxon>
        <taxon>Tracheophyta</taxon>
        <taxon>Spermatophyta</taxon>
        <taxon>Magnoliopsida</taxon>
        <taxon>Liliopsida</taxon>
        <taxon>Araceae</taxon>
        <taxon>Pothoideae</taxon>
        <taxon>Potheae</taxon>
        <taxon>Anthurium</taxon>
    </lineage>
</organism>
<protein>
    <submittedName>
        <fullName evidence="2">Putative galactinol--sucrose galactosyltransferase 2</fullName>
    </submittedName>
</protein>
<name>A0A1D1YP59_9ARAE</name>
<keyword evidence="1" id="KW-0119">Carbohydrate metabolism</keyword>
<dbReference type="AlphaFoldDB" id="A0A1D1YP59"/>
<dbReference type="PANTHER" id="PTHR31268">
    <property type="match status" value="1"/>
</dbReference>
<sequence>MECSRSIELNLVFFFIFLCCPPDNKDRLFTSSFFHFSDKPGEHDFNILRTLVLADGPILRARHAGRPTRDFLFVDPVIDGRSLLKIRNVNNFSGVLGVFNCQGSGGWSLKGDANATVSSTIAISGQVSPMDVVFIEGVASENWTSDCAVFASKSENFLNINLMVAHVVITASLSQLSKKGSLNLSLCTLQCEIYDISPIRDFYHKVQFAPLGLIGIYNSGGAIEDLNGSDDSLDVK</sequence>
<reference evidence="2" key="1">
    <citation type="submission" date="2015-07" db="EMBL/GenBank/DDBJ databases">
        <title>Transcriptome Assembly of Anthurium amnicola.</title>
        <authorList>
            <person name="Suzuki J."/>
        </authorList>
    </citation>
    <scope>NUCLEOTIDE SEQUENCE</scope>
</reference>
<evidence type="ECO:0000313" key="2">
    <source>
        <dbReference type="EMBL" id="JAT56424.1"/>
    </source>
</evidence>
<keyword evidence="2" id="KW-0808">Transferase</keyword>
<evidence type="ECO:0000256" key="1">
    <source>
        <dbReference type="ARBA" id="ARBA00023277"/>
    </source>
</evidence>
<dbReference type="GO" id="GO:0016757">
    <property type="term" value="F:glycosyltransferase activity"/>
    <property type="evidence" value="ECO:0007669"/>
    <property type="project" value="UniProtKB-KW"/>
</dbReference>
<dbReference type="InterPro" id="IPR008811">
    <property type="entry name" value="Glycosyl_hydrolases_36"/>
</dbReference>
<dbReference type="Pfam" id="PF05691">
    <property type="entry name" value="Raffinose_syn"/>
    <property type="match status" value="1"/>
</dbReference>